<evidence type="ECO:0000313" key="1">
    <source>
        <dbReference type="EMBL" id="SDY63238.1"/>
    </source>
</evidence>
<accession>A0A1H3LH06</accession>
<dbReference type="EMBL" id="FNPC01000007">
    <property type="protein sequence ID" value="SDY63238.1"/>
    <property type="molecule type" value="Genomic_DNA"/>
</dbReference>
<reference evidence="2" key="1">
    <citation type="submission" date="2016-10" db="EMBL/GenBank/DDBJ databases">
        <authorList>
            <person name="Varghese N."/>
            <person name="Submissions S."/>
        </authorList>
    </citation>
    <scope>NUCLEOTIDE SEQUENCE [LARGE SCALE GENOMIC DNA]</scope>
    <source>
        <strain evidence="2">DC30,IBRC 10041,KCTC 4046</strain>
    </source>
</reference>
<dbReference type="RefSeq" id="WP_092733618.1">
    <property type="nucleotide sequence ID" value="NZ_FNPC01000007.1"/>
</dbReference>
<dbReference type="OrthoDB" id="373693at2157"/>
<dbReference type="Proteomes" id="UP000199079">
    <property type="component" value="Unassembled WGS sequence"/>
</dbReference>
<sequence>MSDLAALYGGSAPHRRTLLESEYARYFDEVVHVLDIPDSGLDAFDGLFIPSRLHIEARNAHGDRLREFLEDGGDVVTFGQQPDPWMPEIEWTHRPTNFWWWLNENGDSGLRFPRRDHSFFEHIPPSDCEWHFHGSFDPPQEADVLIEDDEGDAVLYIDTETWAGQTLVTTLDPTYHFGSHFMPATDRFLSGFLPWLHDEFL</sequence>
<protein>
    <submittedName>
        <fullName evidence="1">Uncharacterized protein</fullName>
    </submittedName>
</protein>
<gene>
    <name evidence="1" type="ORF">SAMN05216564_10766</name>
</gene>
<proteinExistence type="predicted"/>
<keyword evidence="2" id="KW-1185">Reference proteome</keyword>
<evidence type="ECO:0000313" key="2">
    <source>
        <dbReference type="Proteomes" id="UP000199079"/>
    </source>
</evidence>
<dbReference type="AlphaFoldDB" id="A0A1H3LH06"/>
<name>A0A1H3LH06_9EURY</name>
<organism evidence="1 2">
    <name type="scientific">Halopenitus persicus</name>
    <dbReference type="NCBI Taxonomy" id="1048396"/>
    <lineage>
        <taxon>Archaea</taxon>
        <taxon>Methanobacteriati</taxon>
        <taxon>Methanobacteriota</taxon>
        <taxon>Stenosarchaea group</taxon>
        <taxon>Halobacteria</taxon>
        <taxon>Halobacteriales</taxon>
        <taxon>Haloferacaceae</taxon>
        <taxon>Halopenitus</taxon>
    </lineage>
</organism>